<evidence type="ECO:0000256" key="1">
    <source>
        <dbReference type="SAM" id="MobiDB-lite"/>
    </source>
</evidence>
<keyword evidence="3" id="KW-1185">Reference proteome</keyword>
<reference evidence="2 3" key="1">
    <citation type="submission" date="2024-01" db="EMBL/GenBank/DDBJ databases">
        <title>The genomes of 5 underutilized Papilionoideae crops provide insights into root nodulation and disease resistanc.</title>
        <authorList>
            <person name="Jiang F."/>
        </authorList>
    </citation>
    <scope>NUCLEOTIDE SEQUENCE [LARGE SCALE GENOMIC DNA]</scope>
    <source>
        <strain evidence="2">LVBAO_FW01</strain>
        <tissue evidence="2">Leaves</tissue>
    </source>
</reference>
<proteinExistence type="predicted"/>
<accession>A0AAN9R524</accession>
<dbReference type="EMBL" id="JAYMYQ010000001">
    <property type="protein sequence ID" value="KAK7359241.1"/>
    <property type="molecule type" value="Genomic_DNA"/>
</dbReference>
<protein>
    <submittedName>
        <fullName evidence="2">Uncharacterized protein</fullName>
    </submittedName>
</protein>
<name>A0AAN9R524_CANGL</name>
<dbReference type="Proteomes" id="UP001367508">
    <property type="component" value="Unassembled WGS sequence"/>
</dbReference>
<comment type="caution">
    <text evidence="2">The sequence shown here is derived from an EMBL/GenBank/DDBJ whole genome shotgun (WGS) entry which is preliminary data.</text>
</comment>
<evidence type="ECO:0000313" key="3">
    <source>
        <dbReference type="Proteomes" id="UP001367508"/>
    </source>
</evidence>
<evidence type="ECO:0000313" key="2">
    <source>
        <dbReference type="EMBL" id="KAK7359241.1"/>
    </source>
</evidence>
<dbReference type="AlphaFoldDB" id="A0AAN9R524"/>
<gene>
    <name evidence="2" type="ORF">VNO77_01193</name>
</gene>
<organism evidence="2 3">
    <name type="scientific">Canavalia gladiata</name>
    <name type="common">Sword bean</name>
    <name type="synonym">Dolichos gladiatus</name>
    <dbReference type="NCBI Taxonomy" id="3824"/>
    <lineage>
        <taxon>Eukaryota</taxon>
        <taxon>Viridiplantae</taxon>
        <taxon>Streptophyta</taxon>
        <taxon>Embryophyta</taxon>
        <taxon>Tracheophyta</taxon>
        <taxon>Spermatophyta</taxon>
        <taxon>Magnoliopsida</taxon>
        <taxon>eudicotyledons</taxon>
        <taxon>Gunneridae</taxon>
        <taxon>Pentapetalae</taxon>
        <taxon>rosids</taxon>
        <taxon>fabids</taxon>
        <taxon>Fabales</taxon>
        <taxon>Fabaceae</taxon>
        <taxon>Papilionoideae</taxon>
        <taxon>50 kb inversion clade</taxon>
        <taxon>NPAAA clade</taxon>
        <taxon>indigoferoid/millettioid clade</taxon>
        <taxon>Phaseoleae</taxon>
        <taxon>Canavalia</taxon>
    </lineage>
</organism>
<sequence length="103" mass="12214">MLVGFFVRHLNRTMFQIVDNAQKNLVDFYNCKNKTQFFYGVNEFLNIPTYIFSRVGQQRTSSIAKYLIFSEVIGMIGKLESMDRRRERDSIQNHDNQHKSSIQ</sequence>
<feature type="region of interest" description="Disordered" evidence="1">
    <location>
        <begin position="84"/>
        <end position="103"/>
    </location>
</feature>